<gene>
    <name evidence="6" type="ORF">JEM65_02970</name>
</gene>
<keyword evidence="3" id="KW-1015">Disulfide bond</keyword>
<evidence type="ECO:0000256" key="2">
    <source>
        <dbReference type="ARBA" id="ARBA00022748"/>
    </source>
</evidence>
<dbReference type="InterPro" id="IPR013766">
    <property type="entry name" value="Thioredoxin_domain"/>
</dbReference>
<accession>A0A934KKU7</accession>
<evidence type="ECO:0000259" key="5">
    <source>
        <dbReference type="PROSITE" id="PS51352"/>
    </source>
</evidence>
<dbReference type="PANTHER" id="PTHR42852">
    <property type="entry name" value="THIOL:DISULFIDE INTERCHANGE PROTEIN DSBE"/>
    <property type="match status" value="1"/>
</dbReference>
<dbReference type="PROSITE" id="PS51352">
    <property type="entry name" value="THIOREDOXIN_2"/>
    <property type="match status" value="1"/>
</dbReference>
<keyword evidence="4" id="KW-0676">Redox-active center</keyword>
<dbReference type="PROSITE" id="PS51257">
    <property type="entry name" value="PROKAR_LIPOPROTEIN"/>
    <property type="match status" value="1"/>
</dbReference>
<name>A0A934KKU7_9FLAO</name>
<keyword evidence="2" id="KW-0201">Cytochrome c-type biogenesis</keyword>
<dbReference type="Pfam" id="PF14289">
    <property type="entry name" value="DUF4369"/>
    <property type="match status" value="1"/>
</dbReference>
<evidence type="ECO:0000313" key="7">
    <source>
        <dbReference type="Proteomes" id="UP000662373"/>
    </source>
</evidence>
<dbReference type="GO" id="GO:0030313">
    <property type="term" value="C:cell envelope"/>
    <property type="evidence" value="ECO:0007669"/>
    <property type="project" value="UniProtKB-SubCell"/>
</dbReference>
<dbReference type="InterPro" id="IPR025380">
    <property type="entry name" value="DUF4369"/>
</dbReference>
<dbReference type="PANTHER" id="PTHR42852:SF6">
    <property type="entry name" value="THIOL:DISULFIDE INTERCHANGE PROTEIN DSBE"/>
    <property type="match status" value="1"/>
</dbReference>
<dbReference type="Proteomes" id="UP000662373">
    <property type="component" value="Unassembled WGS sequence"/>
</dbReference>
<feature type="domain" description="Thioredoxin" evidence="5">
    <location>
        <begin position="194"/>
        <end position="332"/>
    </location>
</feature>
<comment type="caution">
    <text evidence="6">The sequence shown here is derived from an EMBL/GenBank/DDBJ whole genome shotgun (WGS) entry which is preliminary data.</text>
</comment>
<protein>
    <submittedName>
        <fullName evidence="6">AhpC/TSA family protein</fullName>
    </submittedName>
</protein>
<dbReference type="AlphaFoldDB" id="A0A934KKU7"/>
<comment type="subcellular location">
    <subcellularLocation>
        <location evidence="1">Cell envelope</location>
    </subcellularLocation>
</comment>
<organism evidence="6 7">
    <name type="scientific">Gelidibacter salicanalis</name>
    <dbReference type="NCBI Taxonomy" id="291193"/>
    <lineage>
        <taxon>Bacteria</taxon>
        <taxon>Pseudomonadati</taxon>
        <taxon>Bacteroidota</taxon>
        <taxon>Flavobacteriia</taxon>
        <taxon>Flavobacteriales</taxon>
        <taxon>Flavobacteriaceae</taxon>
        <taxon>Gelidibacter</taxon>
    </lineage>
</organism>
<dbReference type="SUPFAM" id="SSF52833">
    <property type="entry name" value="Thioredoxin-like"/>
    <property type="match status" value="1"/>
</dbReference>
<evidence type="ECO:0000256" key="1">
    <source>
        <dbReference type="ARBA" id="ARBA00004196"/>
    </source>
</evidence>
<dbReference type="GO" id="GO:0017004">
    <property type="term" value="P:cytochrome complex assembly"/>
    <property type="evidence" value="ECO:0007669"/>
    <property type="project" value="UniProtKB-KW"/>
</dbReference>
<dbReference type="EMBL" id="JAEHJZ010000004">
    <property type="protein sequence ID" value="MBJ7879619.1"/>
    <property type="molecule type" value="Genomic_DNA"/>
</dbReference>
<sequence length="332" mass="38559">MRVLSFSILILISISCNQEKKSKFSLIGTTNELKNETVLYLLNPSTDEIVDSVQVHDNSFYLTTILPTDPFPAILKNKDNSLYKILWLEDNPMTFNDSNQDFGNAVITGSDSEIEYSNLYKAADTLPRKEREKLLIDFIKTHSDNILGPYVLAEWYISWKKERTEPLYNLFSEKNKNSLYGKEIYKYIRSNQNPKIGEHYVDFEIPDQYGRKTKLSEVKGKLILLEFWASWCAPCRTDNANLVTYYDAYKPLGFEIFQVSLDDDKEEWLEAIKQDNLQWNNVSHLNAWKGEAAMIYGINLLPSNYLIDEDGIIISQDLRGQELEQKIKEILE</sequence>
<dbReference type="GO" id="GO:0016209">
    <property type="term" value="F:antioxidant activity"/>
    <property type="evidence" value="ECO:0007669"/>
    <property type="project" value="InterPro"/>
</dbReference>
<evidence type="ECO:0000256" key="4">
    <source>
        <dbReference type="ARBA" id="ARBA00023284"/>
    </source>
</evidence>
<evidence type="ECO:0000313" key="6">
    <source>
        <dbReference type="EMBL" id="MBJ7879619.1"/>
    </source>
</evidence>
<dbReference type="Gene3D" id="3.40.30.10">
    <property type="entry name" value="Glutaredoxin"/>
    <property type="match status" value="1"/>
</dbReference>
<dbReference type="InterPro" id="IPR036249">
    <property type="entry name" value="Thioredoxin-like_sf"/>
</dbReference>
<keyword evidence="7" id="KW-1185">Reference proteome</keyword>
<dbReference type="Pfam" id="PF00578">
    <property type="entry name" value="AhpC-TSA"/>
    <property type="match status" value="1"/>
</dbReference>
<reference evidence="6 7" key="1">
    <citation type="submission" date="2020-09" db="EMBL/GenBank/DDBJ databases">
        <title>Draft genome of Gelidibacter salicanalis PAMC21136.</title>
        <authorList>
            <person name="Park H."/>
        </authorList>
    </citation>
    <scope>NUCLEOTIDE SEQUENCE [LARGE SCALE GENOMIC DNA]</scope>
    <source>
        <strain evidence="6 7">PAMC21136</strain>
    </source>
</reference>
<dbReference type="RefSeq" id="WP_199597081.1">
    <property type="nucleotide sequence ID" value="NZ_JAEHJZ010000004.1"/>
</dbReference>
<dbReference type="CDD" id="cd02966">
    <property type="entry name" value="TlpA_like_family"/>
    <property type="match status" value="1"/>
</dbReference>
<evidence type="ECO:0000256" key="3">
    <source>
        <dbReference type="ARBA" id="ARBA00023157"/>
    </source>
</evidence>
<dbReference type="InterPro" id="IPR000866">
    <property type="entry name" value="AhpC/TSA"/>
</dbReference>
<proteinExistence type="predicted"/>
<dbReference type="GO" id="GO:0016491">
    <property type="term" value="F:oxidoreductase activity"/>
    <property type="evidence" value="ECO:0007669"/>
    <property type="project" value="InterPro"/>
</dbReference>
<dbReference type="InterPro" id="IPR050553">
    <property type="entry name" value="Thioredoxin_ResA/DsbE_sf"/>
</dbReference>